<keyword evidence="11" id="KW-1185">Reference proteome</keyword>
<dbReference type="InterPro" id="IPR011051">
    <property type="entry name" value="RmlC_Cupin_sf"/>
</dbReference>
<dbReference type="EMBL" id="FOXB01000002">
    <property type="protein sequence ID" value="SFO91934.1"/>
    <property type="molecule type" value="Genomic_DNA"/>
</dbReference>
<dbReference type="Gene3D" id="2.60.120.10">
    <property type="entry name" value="Jelly Rolls"/>
    <property type="match status" value="1"/>
</dbReference>
<dbReference type="GO" id="GO:0000271">
    <property type="term" value="P:polysaccharide biosynthetic process"/>
    <property type="evidence" value="ECO:0007669"/>
    <property type="project" value="TreeGrafter"/>
</dbReference>
<evidence type="ECO:0000313" key="10">
    <source>
        <dbReference type="EMBL" id="SFO91934.1"/>
    </source>
</evidence>
<dbReference type="PANTHER" id="PTHR21047:SF2">
    <property type="entry name" value="THYMIDINE DIPHOSPHO-4-KETO-RHAMNOSE 3,5-EPIMERASE"/>
    <property type="match status" value="1"/>
</dbReference>
<evidence type="ECO:0000256" key="7">
    <source>
        <dbReference type="ARBA" id="ARBA00033311"/>
    </source>
</evidence>
<dbReference type="EC" id="5.1.3.13" evidence="3"/>
<evidence type="ECO:0000256" key="8">
    <source>
        <dbReference type="PIRSR" id="PIRSR600888-1"/>
    </source>
</evidence>
<dbReference type="Proteomes" id="UP000199227">
    <property type="component" value="Unassembled WGS sequence"/>
</dbReference>
<feature type="site" description="Participates in a stacking interaction with the thymidine ring of dTDP-4-oxo-6-deoxyglucose" evidence="9">
    <location>
        <position position="137"/>
    </location>
</feature>
<sequence>MNIVNTPIDGLRILEPKIFKDLRGRFVKTFNNDFFKEHKIEIEIKESYYSISHKDVIRGMHFQIPPYDHIKLVYVPFGKIVDVVLDIRKGSPTYKKFFKIELSADNGKVLIIPKGLAHGFKSLQNNTNVTYMQTTCYSPEADKGIRFDSFGFDWECDNPKVSDRDLSFKTLDEFDSPFVFGDNQ</sequence>
<comment type="function">
    <text evidence="2">Catalyzes the epimerization of the C3' and C5'positions of dTDP-6-deoxy-D-xylo-4-hexulose, forming dTDP-6-deoxy-L-lyxo-4-hexulose.</text>
</comment>
<dbReference type="InterPro" id="IPR000888">
    <property type="entry name" value="RmlC-like"/>
</dbReference>
<organism evidence="10 11">
    <name type="scientific">Hydrogenimonas thermophila</name>
    <dbReference type="NCBI Taxonomy" id="223786"/>
    <lineage>
        <taxon>Bacteria</taxon>
        <taxon>Pseudomonadati</taxon>
        <taxon>Campylobacterota</taxon>
        <taxon>Epsilonproteobacteria</taxon>
        <taxon>Campylobacterales</taxon>
        <taxon>Hydrogenimonadaceae</taxon>
        <taxon>Hydrogenimonas</taxon>
    </lineage>
</organism>
<name>A0A1I5L3R9_9BACT</name>
<evidence type="ECO:0000313" key="11">
    <source>
        <dbReference type="Proteomes" id="UP000199227"/>
    </source>
</evidence>
<reference evidence="10 11" key="1">
    <citation type="submission" date="2016-10" db="EMBL/GenBank/DDBJ databases">
        <authorList>
            <person name="de Groot N.N."/>
        </authorList>
    </citation>
    <scope>NUCLEOTIDE SEQUENCE [LARGE SCALE GENOMIC DNA]</scope>
    <source>
        <strain evidence="10 11">EP1-55-1</strain>
    </source>
</reference>
<comment type="catalytic activity">
    <reaction evidence="1">
        <text>dTDP-4-dehydro-6-deoxy-alpha-D-glucose = dTDP-4-dehydro-beta-L-rhamnose</text>
        <dbReference type="Rhea" id="RHEA:16969"/>
        <dbReference type="ChEBI" id="CHEBI:57649"/>
        <dbReference type="ChEBI" id="CHEBI:62830"/>
        <dbReference type="EC" id="5.1.3.13"/>
    </reaction>
</comment>
<evidence type="ECO:0000256" key="9">
    <source>
        <dbReference type="PIRSR" id="PIRSR600888-3"/>
    </source>
</evidence>
<dbReference type="RefSeq" id="WP_092910022.1">
    <property type="nucleotide sequence ID" value="NZ_FOXB01000002.1"/>
</dbReference>
<dbReference type="GO" id="GO:0008830">
    <property type="term" value="F:dTDP-4-dehydrorhamnose 3,5-epimerase activity"/>
    <property type="evidence" value="ECO:0007669"/>
    <property type="project" value="UniProtKB-EC"/>
</dbReference>
<dbReference type="STRING" id="223786.SAMN05216234_10224"/>
<evidence type="ECO:0000256" key="3">
    <source>
        <dbReference type="ARBA" id="ARBA00012098"/>
    </source>
</evidence>
<dbReference type="GO" id="GO:0005829">
    <property type="term" value="C:cytosol"/>
    <property type="evidence" value="ECO:0007669"/>
    <property type="project" value="TreeGrafter"/>
</dbReference>
<proteinExistence type="predicted"/>
<dbReference type="Pfam" id="PF00908">
    <property type="entry name" value="dTDP_sugar_isom"/>
    <property type="match status" value="1"/>
</dbReference>
<evidence type="ECO:0000256" key="6">
    <source>
        <dbReference type="ARBA" id="ARBA00031424"/>
    </source>
</evidence>
<accession>A0A1I5L3R9</accession>
<dbReference type="PANTHER" id="PTHR21047">
    <property type="entry name" value="DTDP-6-DEOXY-D-GLUCOSE-3,5 EPIMERASE"/>
    <property type="match status" value="1"/>
</dbReference>
<evidence type="ECO:0000256" key="5">
    <source>
        <dbReference type="ARBA" id="ARBA00029758"/>
    </source>
</evidence>
<dbReference type="SUPFAM" id="SSF51182">
    <property type="entry name" value="RmlC-like cupins"/>
    <property type="match status" value="1"/>
</dbReference>
<feature type="active site" description="Proton acceptor" evidence="8">
    <location>
        <position position="61"/>
    </location>
</feature>
<evidence type="ECO:0000256" key="2">
    <source>
        <dbReference type="ARBA" id="ARBA00001997"/>
    </source>
</evidence>
<evidence type="ECO:0000256" key="1">
    <source>
        <dbReference type="ARBA" id="ARBA00001298"/>
    </source>
</evidence>
<feature type="active site" description="Proton donor" evidence="8">
    <location>
        <position position="131"/>
    </location>
</feature>
<dbReference type="OrthoDB" id="9800680at2"/>
<evidence type="ECO:0000256" key="4">
    <source>
        <dbReference type="ARBA" id="ARBA00019595"/>
    </source>
</evidence>
<protein>
    <recommendedName>
        <fullName evidence="4">dTDP-4-dehydrorhamnose 3,5-epimerase</fullName>
        <ecNumber evidence="3">5.1.3.13</ecNumber>
    </recommendedName>
    <alternativeName>
        <fullName evidence="6">Thymidine diphospho-4-keto-rhamnose 3,5-epimerase</fullName>
    </alternativeName>
    <alternativeName>
        <fullName evidence="5">dTDP-4-keto-6-deoxyglucose 3,5-epimerase</fullName>
    </alternativeName>
    <alternativeName>
        <fullName evidence="7">dTDP-6-deoxy-D-xylo-4-hexulose 3,5-epimerase</fullName>
    </alternativeName>
</protein>
<gene>
    <name evidence="10" type="ORF">SAMN05216234_10224</name>
</gene>
<dbReference type="InterPro" id="IPR014710">
    <property type="entry name" value="RmlC-like_jellyroll"/>
</dbReference>
<dbReference type="CDD" id="cd00438">
    <property type="entry name" value="cupin_RmlC"/>
    <property type="match status" value="1"/>
</dbReference>
<dbReference type="AlphaFoldDB" id="A0A1I5L3R9"/>